<dbReference type="Pfam" id="PF02653">
    <property type="entry name" value="BPD_transp_2"/>
    <property type="match status" value="1"/>
</dbReference>
<keyword evidence="10" id="KW-1185">Reference proteome</keyword>
<comment type="caution">
    <text evidence="9">The sequence shown here is derived from an EMBL/GenBank/DDBJ whole genome shotgun (WGS) entry which is preliminary data.</text>
</comment>
<keyword evidence="5 8" id="KW-0812">Transmembrane</keyword>
<evidence type="ECO:0000256" key="8">
    <source>
        <dbReference type="SAM" id="Phobius"/>
    </source>
</evidence>
<sequence>MQQGASKNFSLKGMTKYLLLIVGAIIFVFFSILQPRFYAVNNIMNIINSATITALMAIGMTIVMETGEMDLAVGAEATIAAAVVGKMLEGPSFNNYFIAVLVGLAVAMLVGLTNAFFVVKVGIPSFIGTIAMTTFVNGFIKIATGNRYMFSNYWPASFTFLGQGKVFGVVPMPVVILLIIAVVTIIIQDRTKFGRYVNSVGVSPAACKNVGINAKRTVVFAYLLCAFISGFCGIVLSSEVKTVSPTLGNDLLMSVFAAVMMGATFLRPGRYNIQGTVVASLLLAIISNGTVSIGAADFVDDLIQGCIILLAVGFISLTHKGGLPSVKFNK</sequence>
<feature type="transmembrane region" description="Helical" evidence="8">
    <location>
        <begin position="302"/>
        <end position="323"/>
    </location>
</feature>
<dbReference type="EMBL" id="JACRSZ010000005">
    <property type="protein sequence ID" value="MBC8572741.1"/>
    <property type="molecule type" value="Genomic_DNA"/>
</dbReference>
<evidence type="ECO:0000256" key="7">
    <source>
        <dbReference type="ARBA" id="ARBA00023136"/>
    </source>
</evidence>
<feature type="transmembrane region" description="Helical" evidence="8">
    <location>
        <begin position="96"/>
        <end position="119"/>
    </location>
</feature>
<evidence type="ECO:0000256" key="2">
    <source>
        <dbReference type="ARBA" id="ARBA00022448"/>
    </source>
</evidence>
<feature type="transmembrane region" description="Helical" evidence="8">
    <location>
        <begin position="45"/>
        <end position="64"/>
    </location>
</feature>
<evidence type="ECO:0000256" key="3">
    <source>
        <dbReference type="ARBA" id="ARBA00022475"/>
    </source>
</evidence>
<feature type="transmembrane region" description="Helical" evidence="8">
    <location>
        <begin position="166"/>
        <end position="187"/>
    </location>
</feature>
<proteinExistence type="predicted"/>
<evidence type="ECO:0000256" key="6">
    <source>
        <dbReference type="ARBA" id="ARBA00022989"/>
    </source>
</evidence>
<feature type="transmembrane region" description="Helical" evidence="8">
    <location>
        <begin position="248"/>
        <end position="266"/>
    </location>
</feature>
<name>A0ABR7N8M7_9FIRM</name>
<evidence type="ECO:0000256" key="5">
    <source>
        <dbReference type="ARBA" id="ARBA00022692"/>
    </source>
</evidence>
<feature type="transmembrane region" description="Helical" evidence="8">
    <location>
        <begin position="17"/>
        <end position="33"/>
    </location>
</feature>
<comment type="subcellular location">
    <subcellularLocation>
        <location evidence="1">Cell membrane</location>
        <topology evidence="1">Multi-pass membrane protein</topology>
    </subcellularLocation>
</comment>
<keyword evidence="4" id="KW-0997">Cell inner membrane</keyword>
<keyword evidence="2" id="KW-0813">Transport</keyword>
<feature type="transmembrane region" description="Helical" evidence="8">
    <location>
        <begin position="218"/>
        <end position="236"/>
    </location>
</feature>
<reference evidence="9 10" key="1">
    <citation type="submission" date="2020-08" db="EMBL/GenBank/DDBJ databases">
        <title>Genome public.</title>
        <authorList>
            <person name="Liu C."/>
            <person name="Sun Q."/>
        </authorList>
    </citation>
    <scope>NUCLEOTIDE SEQUENCE [LARGE SCALE GENOMIC DNA]</scope>
    <source>
        <strain evidence="9 10">NSJ-46</strain>
    </source>
</reference>
<evidence type="ECO:0000256" key="1">
    <source>
        <dbReference type="ARBA" id="ARBA00004651"/>
    </source>
</evidence>
<feature type="transmembrane region" description="Helical" evidence="8">
    <location>
        <begin position="126"/>
        <end position="146"/>
    </location>
</feature>
<keyword evidence="3" id="KW-1003">Cell membrane</keyword>
<keyword evidence="7 8" id="KW-0472">Membrane</keyword>
<gene>
    <name evidence="9" type="ORF">H8716_06530</name>
</gene>
<dbReference type="PANTHER" id="PTHR32196">
    <property type="entry name" value="ABC TRANSPORTER PERMEASE PROTEIN YPHD-RELATED-RELATED"/>
    <property type="match status" value="1"/>
</dbReference>
<evidence type="ECO:0000313" key="10">
    <source>
        <dbReference type="Proteomes" id="UP000657421"/>
    </source>
</evidence>
<protein>
    <submittedName>
        <fullName evidence="9">ABC transporter permease</fullName>
    </submittedName>
</protein>
<dbReference type="RefSeq" id="WP_249307770.1">
    <property type="nucleotide sequence ID" value="NZ_JACRSZ010000005.1"/>
</dbReference>
<keyword evidence="6 8" id="KW-1133">Transmembrane helix</keyword>
<accession>A0ABR7N8M7</accession>
<evidence type="ECO:0000256" key="4">
    <source>
        <dbReference type="ARBA" id="ARBA00022519"/>
    </source>
</evidence>
<dbReference type="InterPro" id="IPR001851">
    <property type="entry name" value="ABC_transp_permease"/>
</dbReference>
<evidence type="ECO:0000313" key="9">
    <source>
        <dbReference type="EMBL" id="MBC8572741.1"/>
    </source>
</evidence>
<dbReference type="Proteomes" id="UP000657421">
    <property type="component" value="Unassembled WGS sequence"/>
</dbReference>
<organism evidence="9 10">
    <name type="scientific">Jingyaoa shaoxingensis</name>
    <dbReference type="NCBI Taxonomy" id="2763671"/>
    <lineage>
        <taxon>Bacteria</taxon>
        <taxon>Bacillati</taxon>
        <taxon>Bacillota</taxon>
        <taxon>Clostridia</taxon>
        <taxon>Lachnospirales</taxon>
        <taxon>Lachnospiraceae</taxon>
        <taxon>Jingyaoa</taxon>
    </lineage>
</organism>
<dbReference type="PANTHER" id="PTHR32196:SF21">
    <property type="entry name" value="ABC TRANSPORTER PERMEASE PROTEIN YPHD-RELATED"/>
    <property type="match status" value="1"/>
</dbReference>
<dbReference type="CDD" id="cd06579">
    <property type="entry name" value="TM_PBP1_transp_AraH_like"/>
    <property type="match status" value="1"/>
</dbReference>
<feature type="transmembrane region" description="Helical" evidence="8">
    <location>
        <begin position="278"/>
        <end position="296"/>
    </location>
</feature>